<feature type="transmembrane region" description="Helical" evidence="1">
    <location>
        <begin position="132"/>
        <end position="147"/>
    </location>
</feature>
<dbReference type="EMBL" id="QRIN01000080">
    <property type="protein sequence ID" value="RHG62743.1"/>
    <property type="molecule type" value="Genomic_DNA"/>
</dbReference>
<evidence type="ECO:0000313" key="2">
    <source>
        <dbReference type="EMBL" id="RHG62743.1"/>
    </source>
</evidence>
<feature type="transmembrane region" description="Helical" evidence="1">
    <location>
        <begin position="273"/>
        <end position="300"/>
    </location>
</feature>
<gene>
    <name evidence="2" type="ORF">DW250_13855</name>
</gene>
<feature type="transmembrane region" description="Helical" evidence="1">
    <location>
        <begin position="81"/>
        <end position="103"/>
    </location>
</feature>
<keyword evidence="1" id="KW-1133">Transmembrane helix</keyword>
<feature type="transmembrane region" description="Helical" evidence="1">
    <location>
        <begin position="110"/>
        <end position="126"/>
    </location>
</feature>
<feature type="transmembrane region" description="Helical" evidence="1">
    <location>
        <begin position="6"/>
        <end position="24"/>
    </location>
</feature>
<feature type="transmembrane region" description="Helical" evidence="1">
    <location>
        <begin position="159"/>
        <end position="180"/>
    </location>
</feature>
<accession>A0A3R6HDP8</accession>
<dbReference type="Proteomes" id="UP000286501">
    <property type="component" value="Unassembled WGS sequence"/>
</dbReference>
<feature type="transmembrane region" description="Helical" evidence="1">
    <location>
        <begin position="238"/>
        <end position="261"/>
    </location>
</feature>
<comment type="caution">
    <text evidence="2">The sequence shown here is derived from an EMBL/GenBank/DDBJ whole genome shotgun (WGS) entry which is preliminary data.</text>
</comment>
<dbReference type="AlphaFoldDB" id="A0A3R6HDP8"/>
<reference evidence="2 3" key="1">
    <citation type="submission" date="2018-08" db="EMBL/GenBank/DDBJ databases">
        <title>A genome reference for cultivated species of the human gut microbiota.</title>
        <authorList>
            <person name="Zou Y."/>
            <person name="Xue W."/>
            <person name="Luo G."/>
        </authorList>
    </citation>
    <scope>NUCLEOTIDE SEQUENCE [LARGE SCALE GENOMIC DNA]</scope>
    <source>
        <strain evidence="2 3">AM22-1</strain>
    </source>
</reference>
<name>A0A3R6HDP8_9BACT</name>
<proteinExistence type="predicted"/>
<organism evidence="2 3">
    <name type="scientific">Segatella copri</name>
    <dbReference type="NCBI Taxonomy" id="165179"/>
    <lineage>
        <taxon>Bacteria</taxon>
        <taxon>Pseudomonadati</taxon>
        <taxon>Bacteroidota</taxon>
        <taxon>Bacteroidia</taxon>
        <taxon>Bacteroidales</taxon>
        <taxon>Prevotellaceae</taxon>
        <taxon>Segatella</taxon>
    </lineage>
</organism>
<keyword evidence="1" id="KW-0812">Transmembrane</keyword>
<evidence type="ECO:0000313" key="3">
    <source>
        <dbReference type="Proteomes" id="UP000286501"/>
    </source>
</evidence>
<protein>
    <submittedName>
        <fullName evidence="2">Uncharacterized protein</fullName>
    </submittedName>
</protein>
<sequence>MDRSAMFAVLVNNAIEPIILIALLRKTNNYINFIKYTLIVFFFVECSVAWIEVMTRTILFADLSYMNQDNVQYMFDNEMRAFSLHGHPLQNAFLVSILSIFFLMAKGKVLYRYGLFAIGVITLFAFNTRSSIYLIGLLGTFVIYNDFKSGVLNNRQKSFVLLFIGFAVCFLSFLVVNYQFGNRIFEYSLSAKDDSSNTRYMLLGIIGNLPLNEFLFGMKNGIEIITSKYSLFAIENSLANFIVTNGFVFTLCWCVLIYFCLKSINSNKKKFNLTFLVFFALLNANNALMTEAPILIFYIFSLYCLDSLSTNKRL</sequence>
<keyword evidence="1" id="KW-0472">Membrane</keyword>
<evidence type="ECO:0000256" key="1">
    <source>
        <dbReference type="SAM" id="Phobius"/>
    </source>
</evidence>
<feature type="transmembrane region" description="Helical" evidence="1">
    <location>
        <begin position="36"/>
        <end position="61"/>
    </location>
</feature>